<dbReference type="EMBL" id="LQXD01000197">
    <property type="protein sequence ID" value="OIJ04738.1"/>
    <property type="molecule type" value="Genomic_DNA"/>
</dbReference>
<dbReference type="GO" id="GO:0006783">
    <property type="term" value="P:heme biosynthetic process"/>
    <property type="evidence" value="ECO:0007669"/>
    <property type="project" value="TreeGrafter"/>
</dbReference>
<dbReference type="PROSITE" id="PS00201">
    <property type="entry name" value="FLAVODOXIN"/>
    <property type="match status" value="1"/>
</dbReference>
<dbReference type="InterPro" id="IPR026816">
    <property type="entry name" value="Flavodoxin_dom"/>
</dbReference>
<feature type="domain" description="Flavodoxin-like" evidence="1">
    <location>
        <begin position="3"/>
        <end position="157"/>
    </location>
</feature>
<dbReference type="PANTHER" id="PTHR38030:SF2">
    <property type="entry name" value="PROTOPORPHYRINOGEN IX DEHYDROGENASE [QUINONE]"/>
    <property type="match status" value="1"/>
</dbReference>
<organism evidence="2 4">
    <name type="scientific">Anaerobacillus isosaccharinicus</name>
    <dbReference type="NCBI Taxonomy" id="1532552"/>
    <lineage>
        <taxon>Bacteria</taxon>
        <taxon>Bacillati</taxon>
        <taxon>Bacillota</taxon>
        <taxon>Bacilli</taxon>
        <taxon>Bacillales</taxon>
        <taxon>Bacillaceae</taxon>
        <taxon>Anaerobacillus</taxon>
    </lineage>
</organism>
<dbReference type="GO" id="GO:0009055">
    <property type="term" value="F:electron transfer activity"/>
    <property type="evidence" value="ECO:0007669"/>
    <property type="project" value="InterPro"/>
</dbReference>
<reference evidence="3 4" key="2">
    <citation type="journal article" date="2017" name="Genome Announc.">
        <title>Draft Genome Sequences of Four Alkaliphilic Bacteria Belonging to the Anaerobacillus Genus.</title>
        <authorList>
            <person name="Bassil N.M."/>
            <person name="Lloyd J.R."/>
        </authorList>
    </citation>
    <scope>NUCLEOTIDE SEQUENCE [LARGE SCALE GENOMIC DNA]</scope>
    <source>
        <strain evidence="3 4">NB2006</strain>
    </source>
</reference>
<dbReference type="InterPro" id="IPR001226">
    <property type="entry name" value="Flavodoxin_CS"/>
</dbReference>
<accession>A0A1S2KX28</accession>
<dbReference type="EMBL" id="CP063356">
    <property type="protein sequence ID" value="QOY34999.1"/>
    <property type="molecule type" value="Genomic_DNA"/>
</dbReference>
<evidence type="ECO:0000313" key="3">
    <source>
        <dbReference type="EMBL" id="QOY34999.1"/>
    </source>
</evidence>
<proteinExistence type="predicted"/>
<evidence type="ECO:0000313" key="4">
    <source>
        <dbReference type="Proteomes" id="UP000180175"/>
    </source>
</evidence>
<dbReference type="GO" id="GO:0070819">
    <property type="term" value="F:menaquinone-dependent protoporphyrinogen oxidase activity"/>
    <property type="evidence" value="ECO:0007669"/>
    <property type="project" value="TreeGrafter"/>
</dbReference>
<dbReference type="Proteomes" id="UP000180175">
    <property type="component" value="Chromosome"/>
</dbReference>
<name>A0A1S2KX28_9BACI</name>
<keyword evidence="4" id="KW-1185">Reference proteome</keyword>
<dbReference type="PROSITE" id="PS50902">
    <property type="entry name" value="FLAVODOXIN_LIKE"/>
    <property type="match status" value="1"/>
</dbReference>
<dbReference type="SUPFAM" id="SSF52218">
    <property type="entry name" value="Flavoproteins"/>
    <property type="match status" value="1"/>
</dbReference>
<gene>
    <name evidence="3" type="ORF">AWH56_020140</name>
    <name evidence="2" type="ORF">AWH56_22465</name>
</gene>
<evidence type="ECO:0000259" key="1">
    <source>
        <dbReference type="PROSITE" id="PS50902"/>
    </source>
</evidence>
<dbReference type="RefSeq" id="WP_071319155.1">
    <property type="nucleotide sequence ID" value="NZ_CP063356.2"/>
</dbReference>
<dbReference type="KEGG" id="aia:AWH56_020140"/>
<dbReference type="GO" id="GO:0016651">
    <property type="term" value="F:oxidoreductase activity, acting on NAD(P)H"/>
    <property type="evidence" value="ECO:0007669"/>
    <property type="project" value="UniProtKB-ARBA"/>
</dbReference>
<dbReference type="AlphaFoldDB" id="A0A1S2KX28"/>
<dbReference type="InterPro" id="IPR029039">
    <property type="entry name" value="Flavoprotein-like_sf"/>
</dbReference>
<reference evidence="3" key="4">
    <citation type="submission" date="2020-10" db="EMBL/GenBank/DDBJ databases">
        <authorList>
            <person name="Bassil N.M."/>
            <person name="Lloyd J.R."/>
        </authorList>
    </citation>
    <scope>NUCLEOTIDE SEQUENCE</scope>
    <source>
        <strain evidence="3">NB2006</strain>
    </source>
</reference>
<dbReference type="Gene3D" id="3.40.50.360">
    <property type="match status" value="1"/>
</dbReference>
<dbReference type="InterPro" id="IPR008254">
    <property type="entry name" value="Flavodoxin/NO_synth"/>
</dbReference>
<reference evidence="3 4" key="3">
    <citation type="journal article" date="2019" name="Int. J. Syst. Evol. Microbiol.">
        <title>Anaerobacillus isosaccharinicus sp. nov., an alkaliphilic bacterium which degrades isosaccharinic acid.</title>
        <authorList>
            <person name="Bassil N.M."/>
            <person name="Lloyd J.R."/>
        </authorList>
    </citation>
    <scope>NUCLEOTIDE SEQUENCE [LARGE SCALE GENOMIC DNA]</scope>
    <source>
        <strain evidence="3 4">NB2006</strain>
    </source>
</reference>
<protein>
    <submittedName>
        <fullName evidence="2 3">Flavodoxin</fullName>
    </submittedName>
</protein>
<reference evidence="2 4" key="1">
    <citation type="submission" date="2016-10" db="EMBL/GenBank/DDBJ databases">
        <title>Draft genome sequences of four alkaliphilic bacteria belonging to the Anaerobacillus genus.</title>
        <authorList>
            <person name="Bassil N.M."/>
            <person name="Lloyd J.R."/>
        </authorList>
    </citation>
    <scope>NUCLEOTIDE SEQUENCE [LARGE SCALE GENOMIC DNA]</scope>
    <source>
        <strain evidence="2 4">NB2006</strain>
    </source>
</reference>
<sequence length="163" mass="18138">MKTAIIYASSHGTTAKAATLLSEKLTGDVTVIDLKKTKLPEINHYEAIILGGSIHAGMMQRKVTKFIKLNENVLMTKKIGLFLCCMHEGDQAKAQFELAYPDKLRSHSISNSLFGGEFIFGKMNFLEKTIIKKMKGDTVDASTFNEEALSEFVQKFQQNSLTV</sequence>
<dbReference type="PANTHER" id="PTHR38030">
    <property type="entry name" value="PROTOPORPHYRINOGEN IX DEHYDROGENASE [MENAQUINONE]"/>
    <property type="match status" value="1"/>
</dbReference>
<dbReference type="InterPro" id="IPR052200">
    <property type="entry name" value="Protoporphyrinogen_IX_DH"/>
</dbReference>
<dbReference type="Pfam" id="PF12724">
    <property type="entry name" value="Flavodoxin_5"/>
    <property type="match status" value="1"/>
</dbReference>
<dbReference type="OrthoDB" id="2146857at2"/>
<evidence type="ECO:0000313" key="2">
    <source>
        <dbReference type="EMBL" id="OIJ04738.1"/>
    </source>
</evidence>
<dbReference type="GO" id="GO:0010181">
    <property type="term" value="F:FMN binding"/>
    <property type="evidence" value="ECO:0007669"/>
    <property type="project" value="InterPro"/>
</dbReference>